<organism evidence="2 3">
    <name type="scientific">Catonella morbi ATCC 51271</name>
    <dbReference type="NCBI Taxonomy" id="592026"/>
    <lineage>
        <taxon>Bacteria</taxon>
        <taxon>Bacillati</taxon>
        <taxon>Bacillota</taxon>
        <taxon>Clostridia</taxon>
        <taxon>Lachnospirales</taxon>
        <taxon>Lachnospiraceae</taxon>
        <taxon>Catonella</taxon>
    </lineage>
</organism>
<evidence type="ECO:0000313" key="3">
    <source>
        <dbReference type="Proteomes" id="UP000018227"/>
    </source>
</evidence>
<dbReference type="AlphaFoldDB" id="V2Z8R3"/>
<name>V2Z8R3_9FIRM</name>
<keyword evidence="1" id="KW-0812">Transmembrane</keyword>
<dbReference type="HOGENOM" id="CLU_3267499_0_0_9"/>
<keyword evidence="1" id="KW-1133">Transmembrane helix</keyword>
<proteinExistence type="predicted"/>
<feature type="transmembrane region" description="Helical" evidence="1">
    <location>
        <begin position="21"/>
        <end position="38"/>
    </location>
</feature>
<dbReference type="STRING" id="592026.GCWU0000282_001480"/>
<gene>
    <name evidence="2" type="ORF">GCWU0000282_001480</name>
</gene>
<evidence type="ECO:0000256" key="1">
    <source>
        <dbReference type="SAM" id="Phobius"/>
    </source>
</evidence>
<dbReference type="EMBL" id="ACIL03000012">
    <property type="protein sequence ID" value="ESL03320.1"/>
    <property type="molecule type" value="Genomic_DNA"/>
</dbReference>
<evidence type="ECO:0000313" key="2">
    <source>
        <dbReference type="EMBL" id="ESL03320.1"/>
    </source>
</evidence>
<keyword evidence="1" id="KW-0472">Membrane</keyword>
<accession>V2Z8R3</accession>
<protein>
    <submittedName>
        <fullName evidence="2">Uncharacterized protein</fullName>
    </submittedName>
</protein>
<sequence length="41" mass="4833">MKWVKSTCNKKEGKTMKHHKFWAVAASICFILAMYTGYKHK</sequence>
<dbReference type="Proteomes" id="UP000018227">
    <property type="component" value="Unassembled WGS sequence"/>
</dbReference>
<reference evidence="2 3" key="1">
    <citation type="submission" date="2013-06" db="EMBL/GenBank/DDBJ databases">
        <authorList>
            <person name="Weinstock G."/>
            <person name="Sodergren E."/>
            <person name="Clifton S."/>
            <person name="Fulton L."/>
            <person name="Fulton B."/>
            <person name="Courtney L."/>
            <person name="Fronick C."/>
            <person name="Harrison M."/>
            <person name="Strong C."/>
            <person name="Farmer C."/>
            <person name="Delahaunty K."/>
            <person name="Markovic C."/>
            <person name="Hall O."/>
            <person name="Minx P."/>
            <person name="Tomlinson C."/>
            <person name="Mitreva M."/>
            <person name="Nelson J."/>
            <person name="Hou S."/>
            <person name="Wollam A."/>
            <person name="Pepin K.H."/>
            <person name="Johnson M."/>
            <person name="Bhonagiri V."/>
            <person name="Nash W.E."/>
            <person name="Warren W."/>
            <person name="Chinwalla A."/>
            <person name="Mardis E.R."/>
            <person name="Wilson R.K."/>
        </authorList>
    </citation>
    <scope>NUCLEOTIDE SEQUENCE [LARGE SCALE GENOMIC DNA]</scope>
    <source>
        <strain evidence="2 3">ATCC 51271</strain>
    </source>
</reference>
<comment type="caution">
    <text evidence="2">The sequence shown here is derived from an EMBL/GenBank/DDBJ whole genome shotgun (WGS) entry which is preliminary data.</text>
</comment>
<keyword evidence="3" id="KW-1185">Reference proteome</keyword>